<protein>
    <submittedName>
        <fullName evidence="2">Uncharacterized protein</fullName>
    </submittedName>
</protein>
<accession>A0AAE0DJD2</accession>
<name>A0AAE0DJD2_9LECA</name>
<keyword evidence="3" id="KW-1185">Reference proteome</keyword>
<dbReference type="AlphaFoldDB" id="A0AAE0DJD2"/>
<gene>
    <name evidence="2" type="ORF">OEA41_005562</name>
</gene>
<reference evidence="2" key="1">
    <citation type="submission" date="2022-11" db="EMBL/GenBank/DDBJ databases">
        <title>Chromosomal genome sequence assembly and mating type (MAT) locus characterization of the leprose asexual lichenized fungus Lepraria neglecta (Nyl.) Erichsen.</title>
        <authorList>
            <person name="Allen J.L."/>
            <person name="Pfeffer B."/>
        </authorList>
    </citation>
    <scope>NUCLEOTIDE SEQUENCE</scope>
    <source>
        <strain evidence="2">Allen 5258</strain>
    </source>
</reference>
<comment type="caution">
    <text evidence="2">The sequence shown here is derived from an EMBL/GenBank/DDBJ whole genome shotgun (WGS) entry which is preliminary data.</text>
</comment>
<dbReference type="EMBL" id="JASNWA010000007">
    <property type="protein sequence ID" value="KAK3172242.1"/>
    <property type="molecule type" value="Genomic_DNA"/>
</dbReference>
<dbReference type="Proteomes" id="UP001276659">
    <property type="component" value="Unassembled WGS sequence"/>
</dbReference>
<feature type="region of interest" description="Disordered" evidence="1">
    <location>
        <begin position="1"/>
        <end position="58"/>
    </location>
</feature>
<evidence type="ECO:0000313" key="3">
    <source>
        <dbReference type="Proteomes" id="UP001276659"/>
    </source>
</evidence>
<evidence type="ECO:0000256" key="1">
    <source>
        <dbReference type="SAM" id="MobiDB-lite"/>
    </source>
</evidence>
<proteinExistence type="predicted"/>
<evidence type="ECO:0000313" key="2">
    <source>
        <dbReference type="EMBL" id="KAK3172242.1"/>
    </source>
</evidence>
<organism evidence="2 3">
    <name type="scientific">Lepraria neglecta</name>
    <dbReference type="NCBI Taxonomy" id="209136"/>
    <lineage>
        <taxon>Eukaryota</taxon>
        <taxon>Fungi</taxon>
        <taxon>Dikarya</taxon>
        <taxon>Ascomycota</taxon>
        <taxon>Pezizomycotina</taxon>
        <taxon>Lecanoromycetes</taxon>
        <taxon>OSLEUM clade</taxon>
        <taxon>Lecanoromycetidae</taxon>
        <taxon>Lecanorales</taxon>
        <taxon>Lecanorineae</taxon>
        <taxon>Stereocaulaceae</taxon>
        <taxon>Lepraria</taxon>
    </lineage>
</organism>
<sequence>MRLDEVEGLRVASAEASAAEEESDEEEEEEGEEEEEEGFKESGEDDEEEVEEEEEVAPAHRILPLYAKLCSCLQANLGARSFGVPRWRSGGRGG</sequence>
<feature type="compositionally biased region" description="Acidic residues" evidence="1">
    <location>
        <begin position="18"/>
        <end position="56"/>
    </location>
</feature>